<feature type="non-terminal residue" evidence="1">
    <location>
        <position position="1"/>
    </location>
</feature>
<name>A0A0F9C8H8_9ZZZZ</name>
<protein>
    <submittedName>
        <fullName evidence="1">Uncharacterized protein</fullName>
    </submittedName>
</protein>
<proteinExistence type="predicted"/>
<reference evidence="1" key="1">
    <citation type="journal article" date="2015" name="Nature">
        <title>Complex archaea that bridge the gap between prokaryotes and eukaryotes.</title>
        <authorList>
            <person name="Spang A."/>
            <person name="Saw J.H."/>
            <person name="Jorgensen S.L."/>
            <person name="Zaremba-Niedzwiedzka K."/>
            <person name="Martijn J."/>
            <person name="Lind A.E."/>
            <person name="van Eijk R."/>
            <person name="Schleper C."/>
            <person name="Guy L."/>
            <person name="Ettema T.J."/>
        </authorList>
    </citation>
    <scope>NUCLEOTIDE SEQUENCE</scope>
</reference>
<evidence type="ECO:0000313" key="1">
    <source>
        <dbReference type="EMBL" id="KKK98709.1"/>
    </source>
</evidence>
<accession>A0A0F9C8H8</accession>
<gene>
    <name evidence="1" type="ORF">LCGC14_2640040</name>
</gene>
<organism evidence="1">
    <name type="scientific">marine sediment metagenome</name>
    <dbReference type="NCBI Taxonomy" id="412755"/>
    <lineage>
        <taxon>unclassified sequences</taxon>
        <taxon>metagenomes</taxon>
        <taxon>ecological metagenomes</taxon>
    </lineage>
</organism>
<sequence length="453" mass="52105">MVGADSVDIEISISQVGSSENYIPYIILGEYNYTTDTHIVESYDQMPLKKDGTFDIKTALNQPHYWQIFSRPFINGYYGDSPFDLMEGGEVTVALKDLPNSTLISLDTDGEDYAFNYLGSSKTLPINAENFYMIPNLAMFIDTYNIEETVYQDGFLDLYSGSGTEINGEKQYTTNIFMDYASGSVPDYTSSILDNNPTSWEKTYNFADQFLTTDTITVSGRVFYHQVFDLDTDVSSASDMNNLFPDYEQYIYFGAQLPEDLDIDEIRTVGKPYSYSFSIQGFPTGQYRDEYCTFDISDTDSGPFNPSSAQYNLNPDTDFSFEYDEKGNAYILFFRPIIDLASYTDSQNKIMIDYWINHEFGNSLDFSIKEDPEDPYNSEIEWNYNYMGVDINTDTFRLHPDFTDDTSFNVEYFALEWEEFNANYIKDGEDIFTFQPIENYNVSVLYTGYTTSE</sequence>
<comment type="caution">
    <text evidence="1">The sequence shown here is derived from an EMBL/GenBank/DDBJ whole genome shotgun (WGS) entry which is preliminary data.</text>
</comment>
<dbReference type="AlphaFoldDB" id="A0A0F9C8H8"/>
<feature type="non-terminal residue" evidence="1">
    <location>
        <position position="453"/>
    </location>
</feature>
<dbReference type="EMBL" id="LAZR01045507">
    <property type="protein sequence ID" value="KKK98709.1"/>
    <property type="molecule type" value="Genomic_DNA"/>
</dbReference>